<evidence type="ECO:0000313" key="7">
    <source>
        <dbReference type="Proteomes" id="UP000676194"/>
    </source>
</evidence>
<evidence type="ECO:0000256" key="1">
    <source>
        <dbReference type="ARBA" id="ARBA00004141"/>
    </source>
</evidence>
<feature type="transmembrane region" description="Helical" evidence="5">
    <location>
        <begin position="6"/>
        <end position="28"/>
    </location>
</feature>
<keyword evidence="7" id="KW-1185">Reference proteome</keyword>
<protein>
    <submittedName>
        <fullName evidence="6">DoxX family membrane protein</fullName>
    </submittedName>
</protein>
<sequence>MKYLVIVIRTLLGVMFLFGGLSYFVNIVDMSETASKWQEPTKKFMEVMTQSNYFSVVKILEIIGGAFLLTGFFVPLGLTIIGPILVNILLFDFCLEKKADPPVLVGLVLFLGVFYAYRESFRSVFAAYPDHCCSKKA</sequence>
<feature type="transmembrane region" description="Helical" evidence="5">
    <location>
        <begin position="62"/>
        <end position="89"/>
    </location>
</feature>
<evidence type="ECO:0000313" key="6">
    <source>
        <dbReference type="EMBL" id="QVL32568.1"/>
    </source>
</evidence>
<gene>
    <name evidence="6" type="ORF">KIH39_01225</name>
</gene>
<accession>A0A8E6B8P0</accession>
<reference evidence="6" key="1">
    <citation type="submission" date="2021-05" db="EMBL/GenBank/DDBJ databases">
        <title>Complete genome sequence of the cellulolytic planctomycete Telmatocola sphagniphila SP2T and characterization of the first cellulase from planctomycetes.</title>
        <authorList>
            <person name="Rakitin A.L."/>
            <person name="Beletsky A.V."/>
            <person name="Naumoff D.G."/>
            <person name="Kulichevskaya I.S."/>
            <person name="Mardanov A.V."/>
            <person name="Ravin N.V."/>
            <person name="Dedysh S.N."/>
        </authorList>
    </citation>
    <scope>NUCLEOTIDE SEQUENCE</scope>
    <source>
        <strain evidence="6">SP2T</strain>
    </source>
</reference>
<feature type="transmembrane region" description="Helical" evidence="5">
    <location>
        <begin position="101"/>
        <end position="117"/>
    </location>
</feature>
<evidence type="ECO:0000256" key="4">
    <source>
        <dbReference type="ARBA" id="ARBA00023136"/>
    </source>
</evidence>
<organism evidence="6 7">
    <name type="scientific">Telmatocola sphagniphila</name>
    <dbReference type="NCBI Taxonomy" id="1123043"/>
    <lineage>
        <taxon>Bacteria</taxon>
        <taxon>Pseudomonadati</taxon>
        <taxon>Planctomycetota</taxon>
        <taxon>Planctomycetia</taxon>
        <taxon>Gemmatales</taxon>
        <taxon>Gemmataceae</taxon>
    </lineage>
</organism>
<proteinExistence type="predicted"/>
<dbReference type="EMBL" id="CP074694">
    <property type="protein sequence ID" value="QVL32568.1"/>
    <property type="molecule type" value="Genomic_DNA"/>
</dbReference>
<name>A0A8E6B8P0_9BACT</name>
<evidence type="ECO:0000256" key="3">
    <source>
        <dbReference type="ARBA" id="ARBA00022989"/>
    </source>
</evidence>
<evidence type="ECO:0000256" key="5">
    <source>
        <dbReference type="SAM" id="Phobius"/>
    </source>
</evidence>
<evidence type="ECO:0000256" key="2">
    <source>
        <dbReference type="ARBA" id="ARBA00022692"/>
    </source>
</evidence>
<dbReference type="KEGG" id="tsph:KIH39_01225"/>
<dbReference type="Proteomes" id="UP000676194">
    <property type="component" value="Chromosome"/>
</dbReference>
<comment type="subcellular location">
    <subcellularLocation>
        <location evidence="1">Membrane</location>
        <topology evidence="1">Multi-pass membrane protein</topology>
    </subcellularLocation>
</comment>
<dbReference type="InterPro" id="IPR032808">
    <property type="entry name" value="DoxX"/>
</dbReference>
<dbReference type="AlphaFoldDB" id="A0A8E6B8P0"/>
<keyword evidence="2 5" id="KW-0812">Transmembrane</keyword>
<keyword evidence="3 5" id="KW-1133">Transmembrane helix</keyword>
<dbReference type="Pfam" id="PF07681">
    <property type="entry name" value="DoxX"/>
    <property type="match status" value="1"/>
</dbReference>
<keyword evidence="4 5" id="KW-0472">Membrane</keyword>
<dbReference type="RefSeq" id="WP_213497460.1">
    <property type="nucleotide sequence ID" value="NZ_CP074694.1"/>
</dbReference>